<dbReference type="FunFam" id="3.40.50.300:FF:000398">
    <property type="entry name" value="Type IV pilus assembly ATPase PilB"/>
    <property type="match status" value="1"/>
</dbReference>
<protein>
    <submittedName>
        <fullName evidence="5">Type IV pilus assembly protein PilB</fullName>
    </submittedName>
</protein>
<organism evidence="5 6">
    <name type="scientific">Alteribacillus iranensis</name>
    <dbReference type="NCBI Taxonomy" id="930128"/>
    <lineage>
        <taxon>Bacteria</taxon>
        <taxon>Bacillati</taxon>
        <taxon>Bacillota</taxon>
        <taxon>Bacilli</taxon>
        <taxon>Bacillales</taxon>
        <taxon>Bacillaceae</taxon>
        <taxon>Alteribacillus</taxon>
    </lineage>
</organism>
<dbReference type="InterPro" id="IPR001482">
    <property type="entry name" value="T2SS/T4SS_dom"/>
</dbReference>
<evidence type="ECO:0000259" key="4">
    <source>
        <dbReference type="SMART" id="SM00382"/>
    </source>
</evidence>
<dbReference type="InterPro" id="IPR007831">
    <property type="entry name" value="T2SS_GspE_N"/>
</dbReference>
<dbReference type="Gene3D" id="3.30.450.90">
    <property type="match status" value="1"/>
</dbReference>
<evidence type="ECO:0000313" key="6">
    <source>
        <dbReference type="Proteomes" id="UP000199516"/>
    </source>
</evidence>
<dbReference type="SMART" id="SM00382">
    <property type="entry name" value="AAA"/>
    <property type="match status" value="1"/>
</dbReference>
<keyword evidence="6" id="KW-1185">Reference proteome</keyword>
<gene>
    <name evidence="5" type="ORF">SAMN05192532_103138</name>
</gene>
<dbReference type="FunFam" id="3.30.450.90:FF:000001">
    <property type="entry name" value="Type II secretion system ATPase GspE"/>
    <property type="match status" value="1"/>
</dbReference>
<dbReference type="CDD" id="cd01129">
    <property type="entry name" value="PulE-GspE-like"/>
    <property type="match status" value="1"/>
</dbReference>
<dbReference type="FunFam" id="3.30.300.160:FF:000002">
    <property type="entry name" value="Type II secretion system protein E"/>
    <property type="match status" value="1"/>
</dbReference>
<evidence type="ECO:0000313" key="5">
    <source>
        <dbReference type="EMBL" id="SFE70464.1"/>
    </source>
</evidence>
<name>A0A1I2CQF6_9BACI</name>
<dbReference type="Proteomes" id="UP000199516">
    <property type="component" value="Unassembled WGS sequence"/>
</dbReference>
<dbReference type="AlphaFoldDB" id="A0A1I2CQF6"/>
<dbReference type="PANTHER" id="PTHR30258:SF1">
    <property type="entry name" value="PROTEIN TRANSPORT PROTEIN HOFB HOMOLOG"/>
    <property type="match status" value="1"/>
</dbReference>
<dbReference type="Gene3D" id="3.40.50.300">
    <property type="entry name" value="P-loop containing nucleotide triphosphate hydrolases"/>
    <property type="match status" value="1"/>
</dbReference>
<accession>A0A1I2CQF6</accession>
<comment type="similarity">
    <text evidence="1">Belongs to the GSP E family.</text>
</comment>
<dbReference type="InterPro" id="IPR027417">
    <property type="entry name" value="P-loop_NTPase"/>
</dbReference>
<reference evidence="5 6" key="1">
    <citation type="submission" date="2016-10" db="EMBL/GenBank/DDBJ databases">
        <authorList>
            <person name="de Groot N.N."/>
        </authorList>
    </citation>
    <scope>NUCLEOTIDE SEQUENCE [LARGE SCALE GENOMIC DNA]</scope>
    <source>
        <strain evidence="5 6">DSM 23995</strain>
    </source>
</reference>
<dbReference type="InterPro" id="IPR037257">
    <property type="entry name" value="T2SS_E_N_sf"/>
</dbReference>
<dbReference type="InterPro" id="IPR003593">
    <property type="entry name" value="AAA+_ATPase"/>
</dbReference>
<dbReference type="Pfam" id="PF00437">
    <property type="entry name" value="T2SSE"/>
    <property type="match status" value="1"/>
</dbReference>
<dbReference type="Gene3D" id="3.30.300.160">
    <property type="entry name" value="Type II secretion system, protein E, N-terminal domain"/>
    <property type="match status" value="1"/>
</dbReference>
<dbReference type="SUPFAM" id="SSF52540">
    <property type="entry name" value="P-loop containing nucleoside triphosphate hydrolases"/>
    <property type="match status" value="1"/>
</dbReference>
<dbReference type="Pfam" id="PF05157">
    <property type="entry name" value="MshEN"/>
    <property type="match status" value="1"/>
</dbReference>
<feature type="domain" description="AAA+ ATPase" evidence="4">
    <location>
        <begin position="302"/>
        <end position="423"/>
    </location>
</feature>
<dbReference type="GO" id="GO:0016887">
    <property type="term" value="F:ATP hydrolysis activity"/>
    <property type="evidence" value="ECO:0007669"/>
    <property type="project" value="TreeGrafter"/>
</dbReference>
<dbReference type="SUPFAM" id="SSF160246">
    <property type="entry name" value="EspE N-terminal domain-like"/>
    <property type="match status" value="1"/>
</dbReference>
<proteinExistence type="inferred from homology"/>
<dbReference type="EMBL" id="FONT01000003">
    <property type="protein sequence ID" value="SFE70464.1"/>
    <property type="molecule type" value="Genomic_DNA"/>
</dbReference>
<keyword evidence="3" id="KW-0067">ATP-binding</keyword>
<evidence type="ECO:0000256" key="2">
    <source>
        <dbReference type="ARBA" id="ARBA00022741"/>
    </source>
</evidence>
<keyword evidence="2" id="KW-0547">Nucleotide-binding</keyword>
<dbReference type="GO" id="GO:0005524">
    <property type="term" value="F:ATP binding"/>
    <property type="evidence" value="ECO:0007669"/>
    <property type="project" value="UniProtKB-KW"/>
</dbReference>
<dbReference type="PANTHER" id="PTHR30258">
    <property type="entry name" value="TYPE II SECRETION SYSTEM PROTEIN GSPE-RELATED"/>
    <property type="match status" value="1"/>
</dbReference>
<sequence length="550" mass="61751">MAEARKRLGDLLVEAGVVTKDQLEEALREKERDQKLGDVLVEKDYITEQQLLEVLEYQLGVPRVSLHNYPVDEKAVELLPKEAAIRYHVMPLRLEDSRLHTAMADPMDYLALDEIRMTTGFQVEPYIASREDIDTAIHRHYYEHESGEEREIVKEEAEDIAVEGEAAPVIRIVNELLAYGLQQRASDIHLDPQETKLLVRYRVDGVLSTERTFSKSMQSSLIARVKIMADLNITETRLPQDGRIKVTVQHRPVDLRISTLPTVFGEKVVIRILDAKSALQDISEIGMNPLNYERFLRLIERPSGMILLTGPTGSGKSSTLYAALGHLNKEDVNIITVEDPVEYQLDGINQVQVNNEVGLTFAKGLRSILRQDPNIIMVGEVRDKETAEIAIRASLTGHLVFSTIHTNSAIATIPRLIDMGIDPYMVVSSISGIAAQRLVRKICPDCRESYEPSDMEIELFEKRGLTPGSLYKGAGCNACNNTGYRGRMAIHELLEMDEDIQNMLMNQASMAAIRKHALKSGMIFLIDDGLLKAKKGLTTIEEVIRVTIDE</sequence>
<evidence type="ECO:0000256" key="3">
    <source>
        <dbReference type="ARBA" id="ARBA00022840"/>
    </source>
</evidence>
<evidence type="ECO:0000256" key="1">
    <source>
        <dbReference type="ARBA" id="ARBA00006611"/>
    </source>
</evidence>
<dbReference type="GO" id="GO:0005886">
    <property type="term" value="C:plasma membrane"/>
    <property type="evidence" value="ECO:0007669"/>
    <property type="project" value="TreeGrafter"/>
</dbReference>
<dbReference type="STRING" id="930128.SAMN05192532_103138"/>